<dbReference type="PROSITE" id="PS50995">
    <property type="entry name" value="HTH_MARR_2"/>
    <property type="match status" value="1"/>
</dbReference>
<keyword evidence="3" id="KW-0804">Transcription</keyword>
<dbReference type="InterPro" id="IPR000835">
    <property type="entry name" value="HTH_MarR-typ"/>
</dbReference>
<evidence type="ECO:0000256" key="2">
    <source>
        <dbReference type="ARBA" id="ARBA00023125"/>
    </source>
</evidence>
<dbReference type="PANTHER" id="PTHR42756:SF1">
    <property type="entry name" value="TRANSCRIPTIONAL REPRESSOR OF EMRAB OPERON"/>
    <property type="match status" value="1"/>
</dbReference>
<dbReference type="AlphaFoldDB" id="A0A9X2CMM1"/>
<dbReference type="PANTHER" id="PTHR42756">
    <property type="entry name" value="TRANSCRIPTIONAL REGULATOR, MARR"/>
    <property type="match status" value="1"/>
</dbReference>
<keyword evidence="1" id="KW-0805">Transcription regulation</keyword>
<dbReference type="GO" id="GO:0003700">
    <property type="term" value="F:DNA-binding transcription factor activity"/>
    <property type="evidence" value="ECO:0007669"/>
    <property type="project" value="InterPro"/>
</dbReference>
<dbReference type="SUPFAM" id="SSF46785">
    <property type="entry name" value="Winged helix' DNA-binding domain"/>
    <property type="match status" value="1"/>
</dbReference>
<dbReference type="RefSeq" id="WP_250094681.1">
    <property type="nucleotide sequence ID" value="NZ_JAKRYL010000001.1"/>
</dbReference>
<proteinExistence type="predicted"/>
<keyword evidence="6" id="KW-1185">Reference proteome</keyword>
<sequence length="143" mass="16782">MDTSSLLHTLNQKARLLSKELNEELQEFGLYSSQWAILYVLSQKGTMTQTEIWQYLKVEPPTVTRTLVRMESSGWITRRLGKDKRERRIELTEFAKEKLPLVKAQLDSFEGQYVSKLSEQEQQQLQHLLEKLGQKRNGLDENE</sequence>
<dbReference type="PRINTS" id="PR00598">
    <property type="entry name" value="HTHMARR"/>
</dbReference>
<protein>
    <submittedName>
        <fullName evidence="5">MarR family transcriptional regulator</fullName>
    </submittedName>
</protein>
<accession>A0A9X2CMM1</accession>
<comment type="caution">
    <text evidence="5">The sequence shown here is derived from an EMBL/GenBank/DDBJ whole genome shotgun (WGS) entry which is preliminary data.</text>
</comment>
<evidence type="ECO:0000256" key="3">
    <source>
        <dbReference type="ARBA" id="ARBA00023163"/>
    </source>
</evidence>
<dbReference type="GO" id="GO:0003677">
    <property type="term" value="F:DNA binding"/>
    <property type="evidence" value="ECO:0007669"/>
    <property type="project" value="UniProtKB-KW"/>
</dbReference>
<organism evidence="5 6">
    <name type="scientific">Halalkalibacter alkaliphilus</name>
    <dbReference type="NCBI Taxonomy" id="2917993"/>
    <lineage>
        <taxon>Bacteria</taxon>
        <taxon>Bacillati</taxon>
        <taxon>Bacillota</taxon>
        <taxon>Bacilli</taxon>
        <taxon>Bacillales</taxon>
        <taxon>Bacillaceae</taxon>
        <taxon>Halalkalibacter</taxon>
    </lineage>
</organism>
<dbReference type="Proteomes" id="UP001139150">
    <property type="component" value="Unassembled WGS sequence"/>
</dbReference>
<evidence type="ECO:0000313" key="5">
    <source>
        <dbReference type="EMBL" id="MCL7745753.1"/>
    </source>
</evidence>
<dbReference type="Pfam" id="PF01047">
    <property type="entry name" value="MarR"/>
    <property type="match status" value="1"/>
</dbReference>
<gene>
    <name evidence="5" type="ORF">MF646_01345</name>
</gene>
<dbReference type="Gene3D" id="1.10.10.10">
    <property type="entry name" value="Winged helix-like DNA-binding domain superfamily/Winged helix DNA-binding domain"/>
    <property type="match status" value="1"/>
</dbReference>
<reference evidence="5" key="1">
    <citation type="submission" date="2022-02" db="EMBL/GenBank/DDBJ databases">
        <title>Halalkalibacter sp. nov. isolated from Lonar Lake, India.</title>
        <authorList>
            <person name="Joshi A."/>
            <person name="Thite S."/>
            <person name="Lodha T."/>
        </authorList>
    </citation>
    <scope>NUCLEOTIDE SEQUENCE</scope>
    <source>
        <strain evidence="5">MEB205</strain>
    </source>
</reference>
<dbReference type="SMART" id="SM00347">
    <property type="entry name" value="HTH_MARR"/>
    <property type="match status" value="1"/>
</dbReference>
<dbReference type="InterPro" id="IPR036390">
    <property type="entry name" value="WH_DNA-bd_sf"/>
</dbReference>
<evidence type="ECO:0000313" key="6">
    <source>
        <dbReference type="Proteomes" id="UP001139150"/>
    </source>
</evidence>
<dbReference type="EMBL" id="JAKRYL010000001">
    <property type="protein sequence ID" value="MCL7745753.1"/>
    <property type="molecule type" value="Genomic_DNA"/>
</dbReference>
<name>A0A9X2CMM1_9BACI</name>
<evidence type="ECO:0000259" key="4">
    <source>
        <dbReference type="PROSITE" id="PS50995"/>
    </source>
</evidence>
<evidence type="ECO:0000256" key="1">
    <source>
        <dbReference type="ARBA" id="ARBA00023015"/>
    </source>
</evidence>
<feature type="domain" description="HTH marR-type" evidence="4">
    <location>
        <begin position="3"/>
        <end position="134"/>
    </location>
</feature>
<dbReference type="InterPro" id="IPR036388">
    <property type="entry name" value="WH-like_DNA-bd_sf"/>
</dbReference>
<keyword evidence="2" id="KW-0238">DNA-binding</keyword>